<dbReference type="Proteomes" id="UP001497623">
    <property type="component" value="Unassembled WGS sequence"/>
</dbReference>
<evidence type="ECO:0000256" key="1">
    <source>
        <dbReference type="SAM" id="MobiDB-lite"/>
    </source>
</evidence>
<dbReference type="EMBL" id="CAXKWB010005028">
    <property type="protein sequence ID" value="CAL4076345.1"/>
    <property type="molecule type" value="Genomic_DNA"/>
</dbReference>
<name>A0AAV2Q965_MEGNR</name>
<evidence type="ECO:0000313" key="2">
    <source>
        <dbReference type="EMBL" id="CAL4076345.1"/>
    </source>
</evidence>
<sequence>PADEMTFTWTKPTDLSVLVLCKAIGVHPEPHMAIFRSDDPTHRNLIENADVKVSEDETGYSVSVQLELFDYELEDETVFKCVLKVPGTEYQEQEQILYYPAPDYDYEGNVGLHHYYDERQYNYDLQKSHQGYKNMKSLVPQKNHQGGAPTTTTTTTTSTTTTSTSTAAAFAAATDDKNNKLSPTASYAAAKEHKNSIPSTTSAFLATKDNKNNVDEVKDYSMGNDLPEHMSNSIVQKEDDINMDLASKAESVTAEESPRVAESGKISNIN</sequence>
<proteinExistence type="predicted"/>
<feature type="compositionally biased region" description="Low complexity" evidence="1">
    <location>
        <begin position="150"/>
        <end position="160"/>
    </location>
</feature>
<accession>A0AAV2Q965</accession>
<evidence type="ECO:0008006" key="4">
    <source>
        <dbReference type="Google" id="ProtNLM"/>
    </source>
</evidence>
<evidence type="ECO:0000313" key="3">
    <source>
        <dbReference type="Proteomes" id="UP001497623"/>
    </source>
</evidence>
<keyword evidence="3" id="KW-1185">Reference proteome</keyword>
<feature type="region of interest" description="Disordered" evidence="1">
    <location>
        <begin position="248"/>
        <end position="270"/>
    </location>
</feature>
<reference evidence="2 3" key="1">
    <citation type="submission" date="2024-05" db="EMBL/GenBank/DDBJ databases">
        <authorList>
            <person name="Wallberg A."/>
        </authorList>
    </citation>
    <scope>NUCLEOTIDE SEQUENCE [LARGE SCALE GENOMIC DNA]</scope>
</reference>
<organism evidence="2 3">
    <name type="scientific">Meganyctiphanes norvegica</name>
    <name type="common">Northern krill</name>
    <name type="synonym">Thysanopoda norvegica</name>
    <dbReference type="NCBI Taxonomy" id="48144"/>
    <lineage>
        <taxon>Eukaryota</taxon>
        <taxon>Metazoa</taxon>
        <taxon>Ecdysozoa</taxon>
        <taxon>Arthropoda</taxon>
        <taxon>Crustacea</taxon>
        <taxon>Multicrustacea</taxon>
        <taxon>Malacostraca</taxon>
        <taxon>Eumalacostraca</taxon>
        <taxon>Eucarida</taxon>
        <taxon>Euphausiacea</taxon>
        <taxon>Euphausiidae</taxon>
        <taxon>Meganyctiphanes</taxon>
    </lineage>
</organism>
<dbReference type="AlphaFoldDB" id="A0AAV2Q965"/>
<feature type="non-terminal residue" evidence="2">
    <location>
        <position position="1"/>
    </location>
</feature>
<protein>
    <recommendedName>
        <fullName evidence="4">Ig-like domain-containing protein</fullName>
    </recommendedName>
</protein>
<comment type="caution">
    <text evidence="2">The sequence shown here is derived from an EMBL/GenBank/DDBJ whole genome shotgun (WGS) entry which is preliminary data.</text>
</comment>
<gene>
    <name evidence="2" type="ORF">MNOR_LOCUS10119</name>
</gene>
<feature type="region of interest" description="Disordered" evidence="1">
    <location>
        <begin position="140"/>
        <end position="160"/>
    </location>
</feature>